<evidence type="ECO:0000313" key="5">
    <source>
        <dbReference type="EMBL" id="SPZ43204.1"/>
    </source>
</evidence>
<dbReference type="CDD" id="cd01561">
    <property type="entry name" value="CBS_like"/>
    <property type="match status" value="1"/>
</dbReference>
<comment type="cofactor">
    <cofactor evidence="1">
        <name>pyridoxal 5'-phosphate</name>
        <dbReference type="ChEBI" id="CHEBI:597326"/>
    </cofactor>
</comment>
<dbReference type="PANTHER" id="PTHR10314">
    <property type="entry name" value="CYSTATHIONINE BETA-SYNTHASE"/>
    <property type="match status" value="1"/>
</dbReference>
<feature type="domain" description="Tryptophan synthase beta chain-like PALP" evidence="4">
    <location>
        <begin position="20"/>
        <end position="317"/>
    </location>
</feature>
<dbReference type="PROSITE" id="PS00901">
    <property type="entry name" value="CYS_SYNTHASE"/>
    <property type="match status" value="1"/>
</dbReference>
<dbReference type="EMBL" id="UAUI01000028">
    <property type="protein sequence ID" value="SPZ43204.1"/>
    <property type="molecule type" value="Genomic_DNA"/>
</dbReference>
<evidence type="ECO:0000256" key="3">
    <source>
        <dbReference type="ARBA" id="ARBA00022898"/>
    </source>
</evidence>
<dbReference type="SUPFAM" id="SSF53686">
    <property type="entry name" value="Tryptophan synthase beta subunit-like PLP-dependent enzymes"/>
    <property type="match status" value="1"/>
</dbReference>
<dbReference type="FunFam" id="3.40.50.1100:FF:000003">
    <property type="entry name" value="Cystathionine beta-synthase"/>
    <property type="match status" value="1"/>
</dbReference>
<dbReference type="InterPro" id="IPR001216">
    <property type="entry name" value="P-phosphate_BS"/>
</dbReference>
<dbReference type="InterPro" id="IPR050214">
    <property type="entry name" value="Cys_Synth/Cystath_Beta-Synth"/>
</dbReference>
<keyword evidence="3" id="KW-0663">Pyridoxal phosphate</keyword>
<keyword evidence="5" id="KW-0456">Lyase</keyword>
<evidence type="ECO:0000256" key="1">
    <source>
        <dbReference type="ARBA" id="ARBA00001933"/>
    </source>
</evidence>
<protein>
    <submittedName>
        <fullName evidence="5">Cystathionine beta-synthase</fullName>
        <ecNumber evidence="5">4.2.1.22</ecNumber>
    </submittedName>
</protein>
<reference evidence="5 6" key="1">
    <citation type="submission" date="2018-06" db="EMBL/GenBank/DDBJ databases">
        <authorList>
            <consortium name="Pathogen Informatics"/>
            <person name="Doyle S."/>
        </authorList>
    </citation>
    <scope>NUCLEOTIDE SEQUENCE [LARGE SCALE GENOMIC DNA]</scope>
    <source>
        <strain evidence="5 6">NCTC13229</strain>
    </source>
</reference>
<dbReference type="Proteomes" id="UP000251211">
    <property type="component" value="Unassembled WGS sequence"/>
</dbReference>
<comment type="similarity">
    <text evidence="2">Belongs to the cysteine synthase/cystathionine beta-synthase family.</text>
</comment>
<dbReference type="GO" id="GO:0004122">
    <property type="term" value="F:cystathionine beta-synthase activity"/>
    <property type="evidence" value="ECO:0007669"/>
    <property type="project" value="UniProtKB-EC"/>
</dbReference>
<gene>
    <name evidence="5" type="primary">cbs_2</name>
    <name evidence="5" type="ORF">NCTC13229_06739</name>
</gene>
<sequence length="478" mass="49596">MTILDPPAVDAESLGVFDSITDAIGNTPLVRLNRVTGSISATVYAKLEFLNPGGSVKDRAALAMIHAAEESGELLPGGTVVEGTSGNTGVGLTLVAAARGYRSVVVVPDKTSVEKIALLRAHGAQVHVTPGGRPSHHPEFVRNVATRLAAEIPGGWLAGQYDNPANPDAHRTTTGPEIWRQTQGRVTHFVAGVGTGGTITGTGEFLTKISGGAVQIIGADPETSVYGGGDGRAWYIESVGHFLHPQTAHDEWPDSYHPDVVDRLERIPDIEALTVLHRLAREEGLLVGGSAGTAVAAALRVARTLGPDDVVVVIVPDSGRAYLSKYFDNEWLGRLGFPLYHAATGPVVGDALGGRGSAPRAVPSTATVAEARDVLADTPVLPVALARPVTGPVVVAEILGSVGAAALSDAPDDDPVGVHVDQPLPVVGVTEELTVAVRRIRGHRGPVVVSENGRAVALVDADVVRTSSVTWSAAIRHP</sequence>
<dbReference type="Pfam" id="PF00291">
    <property type="entry name" value="PALP"/>
    <property type="match status" value="1"/>
</dbReference>
<dbReference type="Gene3D" id="3.40.50.1100">
    <property type="match status" value="2"/>
</dbReference>
<dbReference type="EC" id="4.2.1.22" evidence="5"/>
<name>A0AB38FNZ3_RHOWR</name>
<proteinExistence type="inferred from homology"/>
<dbReference type="AlphaFoldDB" id="A0AB38FNZ3"/>
<evidence type="ECO:0000256" key="2">
    <source>
        <dbReference type="ARBA" id="ARBA00007103"/>
    </source>
</evidence>
<evidence type="ECO:0000313" key="6">
    <source>
        <dbReference type="Proteomes" id="UP000251211"/>
    </source>
</evidence>
<dbReference type="InterPro" id="IPR001926">
    <property type="entry name" value="TrpB-like_PALP"/>
</dbReference>
<evidence type="ECO:0000259" key="4">
    <source>
        <dbReference type="Pfam" id="PF00291"/>
    </source>
</evidence>
<dbReference type="GO" id="GO:0016765">
    <property type="term" value="F:transferase activity, transferring alkyl or aryl (other than methyl) groups"/>
    <property type="evidence" value="ECO:0007669"/>
    <property type="project" value="UniProtKB-ARBA"/>
</dbReference>
<dbReference type="RefSeq" id="WP_037227756.1">
    <property type="nucleotide sequence ID" value="NZ_QTTP01000001.1"/>
</dbReference>
<organism evidence="5 6">
    <name type="scientific">Rhodococcus wratislaviensis</name>
    <name type="common">Tsukamurella wratislaviensis</name>
    <dbReference type="NCBI Taxonomy" id="44752"/>
    <lineage>
        <taxon>Bacteria</taxon>
        <taxon>Bacillati</taxon>
        <taxon>Actinomycetota</taxon>
        <taxon>Actinomycetes</taxon>
        <taxon>Mycobacteriales</taxon>
        <taxon>Nocardiaceae</taxon>
        <taxon>Rhodococcus</taxon>
    </lineage>
</organism>
<dbReference type="GO" id="GO:0006535">
    <property type="term" value="P:cysteine biosynthetic process from serine"/>
    <property type="evidence" value="ECO:0007669"/>
    <property type="project" value="InterPro"/>
</dbReference>
<dbReference type="InterPro" id="IPR036052">
    <property type="entry name" value="TrpB-like_PALP_sf"/>
</dbReference>
<comment type="caution">
    <text evidence="5">The sequence shown here is derived from an EMBL/GenBank/DDBJ whole genome shotgun (WGS) entry which is preliminary data.</text>
</comment>
<accession>A0AB38FNZ3</accession>